<keyword evidence="2" id="KW-0472">Membrane</keyword>
<keyword evidence="5" id="KW-1185">Reference proteome</keyword>
<name>A0ABD5QGR4_9EURY</name>
<feature type="region of interest" description="Disordered" evidence="1">
    <location>
        <begin position="35"/>
        <end position="84"/>
    </location>
</feature>
<keyword evidence="2" id="KW-0812">Transmembrane</keyword>
<dbReference type="InterPro" id="IPR055999">
    <property type="entry name" value="DUF7577"/>
</dbReference>
<dbReference type="RefSeq" id="WP_114577438.1">
    <property type="nucleotide sequence ID" value="NZ_JAIVEF010000001.1"/>
</dbReference>
<dbReference type="Proteomes" id="UP001595925">
    <property type="component" value="Unassembled WGS sequence"/>
</dbReference>
<evidence type="ECO:0000313" key="5">
    <source>
        <dbReference type="Proteomes" id="UP001595925"/>
    </source>
</evidence>
<feature type="compositionally biased region" description="Acidic residues" evidence="1">
    <location>
        <begin position="58"/>
        <end position="67"/>
    </location>
</feature>
<evidence type="ECO:0000256" key="1">
    <source>
        <dbReference type="SAM" id="MobiDB-lite"/>
    </source>
</evidence>
<organism evidence="4 5">
    <name type="scientific">Saliphagus infecundisoli</name>
    <dbReference type="NCBI Taxonomy" id="1849069"/>
    <lineage>
        <taxon>Archaea</taxon>
        <taxon>Methanobacteriati</taxon>
        <taxon>Methanobacteriota</taxon>
        <taxon>Stenosarchaea group</taxon>
        <taxon>Halobacteria</taxon>
        <taxon>Halobacteriales</taxon>
        <taxon>Natrialbaceae</taxon>
        <taxon>Saliphagus</taxon>
    </lineage>
</organism>
<reference evidence="4 5" key="1">
    <citation type="journal article" date="2019" name="Int. J. Syst. Evol. Microbiol.">
        <title>The Global Catalogue of Microorganisms (GCM) 10K type strain sequencing project: providing services to taxonomists for standard genome sequencing and annotation.</title>
        <authorList>
            <consortium name="The Broad Institute Genomics Platform"/>
            <consortium name="The Broad Institute Genome Sequencing Center for Infectious Disease"/>
            <person name="Wu L."/>
            <person name="Ma J."/>
        </authorList>
    </citation>
    <scope>NUCLEOTIDE SEQUENCE [LARGE SCALE GENOMIC DNA]</scope>
    <source>
        <strain evidence="4 5">CGMCC 1.15824</strain>
    </source>
</reference>
<protein>
    <recommendedName>
        <fullName evidence="3">DUF7577 domain-containing protein</fullName>
    </recommendedName>
</protein>
<evidence type="ECO:0000313" key="4">
    <source>
        <dbReference type="EMBL" id="MFC4988222.1"/>
    </source>
</evidence>
<keyword evidence="2" id="KW-1133">Transmembrane helix</keyword>
<dbReference type="Pfam" id="PF24463">
    <property type="entry name" value="DUF7577"/>
    <property type="match status" value="1"/>
</dbReference>
<feature type="domain" description="DUF7577" evidence="3">
    <location>
        <begin position="68"/>
        <end position="96"/>
    </location>
</feature>
<sequence>MELWGWIAGYAVLFALLQAVLYYRYVYRGDGPSTALPEAGAADRGSPPVEGSAPGDDREPEPEPDDGETMHCPHCGGPNEIDPSFTYCRHCVSSLRR</sequence>
<dbReference type="AlphaFoldDB" id="A0ABD5QGR4"/>
<comment type="caution">
    <text evidence="4">The sequence shown here is derived from an EMBL/GenBank/DDBJ whole genome shotgun (WGS) entry which is preliminary data.</text>
</comment>
<accession>A0ABD5QGR4</accession>
<evidence type="ECO:0000256" key="2">
    <source>
        <dbReference type="SAM" id="Phobius"/>
    </source>
</evidence>
<evidence type="ECO:0000259" key="3">
    <source>
        <dbReference type="Pfam" id="PF24463"/>
    </source>
</evidence>
<dbReference type="EMBL" id="JBHSJG010000036">
    <property type="protein sequence ID" value="MFC4988222.1"/>
    <property type="molecule type" value="Genomic_DNA"/>
</dbReference>
<proteinExistence type="predicted"/>
<gene>
    <name evidence="4" type="ORF">ACFPFO_10725</name>
</gene>
<feature type="transmembrane region" description="Helical" evidence="2">
    <location>
        <begin position="6"/>
        <end position="23"/>
    </location>
</feature>